<evidence type="ECO:0000313" key="8">
    <source>
        <dbReference type="EMBL" id="KAK9177503.1"/>
    </source>
</evidence>
<dbReference type="Gene3D" id="3.40.50.1000">
    <property type="entry name" value="HAD superfamily/HAD-like"/>
    <property type="match status" value="1"/>
</dbReference>
<organism evidence="8 9">
    <name type="scientific">Citrus x changshan-huyou</name>
    <dbReference type="NCBI Taxonomy" id="2935761"/>
    <lineage>
        <taxon>Eukaryota</taxon>
        <taxon>Viridiplantae</taxon>
        <taxon>Streptophyta</taxon>
        <taxon>Embryophyta</taxon>
        <taxon>Tracheophyta</taxon>
        <taxon>Spermatophyta</taxon>
        <taxon>Magnoliopsida</taxon>
        <taxon>eudicotyledons</taxon>
        <taxon>Gunneridae</taxon>
        <taxon>Pentapetalae</taxon>
        <taxon>rosids</taxon>
        <taxon>malvids</taxon>
        <taxon>Sapindales</taxon>
        <taxon>Rutaceae</taxon>
        <taxon>Aurantioideae</taxon>
        <taxon>Citrus</taxon>
    </lineage>
</organism>
<dbReference type="InterPro" id="IPR023214">
    <property type="entry name" value="HAD_sf"/>
</dbReference>
<dbReference type="GO" id="GO:0008420">
    <property type="term" value="F:RNA polymerase II CTD heptapeptide repeat phosphatase activity"/>
    <property type="evidence" value="ECO:0007669"/>
    <property type="project" value="InterPro"/>
</dbReference>
<name>A0AAP0LLF5_9ROSI</name>
<reference evidence="8 9" key="1">
    <citation type="submission" date="2024-05" db="EMBL/GenBank/DDBJ databases">
        <title>Haplotype-resolved chromosome-level genome assembly of Huyou (Citrus changshanensis).</title>
        <authorList>
            <person name="Miao C."/>
            <person name="Chen W."/>
            <person name="Wu Y."/>
            <person name="Wang L."/>
            <person name="Zhao S."/>
            <person name="Grierson D."/>
            <person name="Xu C."/>
            <person name="Chen K."/>
        </authorList>
    </citation>
    <scope>NUCLEOTIDE SEQUENCE [LARGE SCALE GENOMIC DNA]</scope>
    <source>
        <strain evidence="8">01-14</strain>
        <tissue evidence="8">Leaf</tissue>
    </source>
</reference>
<dbReference type="EC" id="3.1.3.16" evidence="2"/>
<keyword evidence="9" id="KW-1185">Reference proteome</keyword>
<gene>
    <name evidence="8" type="ORF">WN944_029525</name>
</gene>
<sequence length="177" mass="20554">MDAYSYKHKCVRKTKFVNMRRCGDFVGGVDSCSFEQILSCTHSTSRDRRKRKLHLVLDLDHTLLHCQKVTSLSSGEKYLKKRVHSFNDSSFQMDDDGLVKLRPFVHTFLEQTSSLFEIYVCTMGTRCYAKEAVKLLDPDSKYFSSRIIGREDFKRKDRKNLNSILGQETGIIIHDDN</sequence>
<keyword evidence="4" id="KW-0539">Nucleus</keyword>
<comment type="catalytic activity">
    <reaction evidence="5">
        <text>O-phospho-L-seryl-[protein] + H2O = L-seryl-[protein] + phosphate</text>
        <dbReference type="Rhea" id="RHEA:20629"/>
        <dbReference type="Rhea" id="RHEA-COMP:9863"/>
        <dbReference type="Rhea" id="RHEA-COMP:11604"/>
        <dbReference type="ChEBI" id="CHEBI:15377"/>
        <dbReference type="ChEBI" id="CHEBI:29999"/>
        <dbReference type="ChEBI" id="CHEBI:43474"/>
        <dbReference type="ChEBI" id="CHEBI:83421"/>
        <dbReference type="EC" id="3.1.3.16"/>
    </reaction>
</comment>
<dbReference type="EMBL" id="JBCGBO010000025">
    <property type="protein sequence ID" value="KAK9177503.1"/>
    <property type="molecule type" value="Genomic_DNA"/>
</dbReference>
<dbReference type="Proteomes" id="UP001428341">
    <property type="component" value="Unassembled WGS sequence"/>
</dbReference>
<comment type="caution">
    <text evidence="8">The sequence shown here is derived from an EMBL/GenBank/DDBJ whole genome shotgun (WGS) entry which is preliminary data.</text>
</comment>
<comment type="catalytic activity">
    <reaction evidence="6">
        <text>O-phospho-L-threonyl-[protein] + H2O = L-threonyl-[protein] + phosphate</text>
        <dbReference type="Rhea" id="RHEA:47004"/>
        <dbReference type="Rhea" id="RHEA-COMP:11060"/>
        <dbReference type="Rhea" id="RHEA-COMP:11605"/>
        <dbReference type="ChEBI" id="CHEBI:15377"/>
        <dbReference type="ChEBI" id="CHEBI:30013"/>
        <dbReference type="ChEBI" id="CHEBI:43474"/>
        <dbReference type="ChEBI" id="CHEBI:61977"/>
        <dbReference type="EC" id="3.1.3.16"/>
    </reaction>
</comment>
<dbReference type="PANTHER" id="PTHR23081:SF36">
    <property type="entry name" value="RNA POLYMERASE II SUBUNIT A C-TERMINAL DOMAIN PHOSPHATASE"/>
    <property type="match status" value="1"/>
</dbReference>
<dbReference type="PANTHER" id="PTHR23081">
    <property type="entry name" value="RNA POLYMERASE II CTD PHOSPHATASE"/>
    <property type="match status" value="1"/>
</dbReference>
<comment type="subcellular location">
    <subcellularLocation>
        <location evidence="1">Nucleus</location>
    </subcellularLocation>
</comment>
<dbReference type="Pfam" id="PF03031">
    <property type="entry name" value="NIF"/>
    <property type="match status" value="1"/>
</dbReference>
<evidence type="ECO:0000256" key="1">
    <source>
        <dbReference type="ARBA" id="ARBA00004123"/>
    </source>
</evidence>
<dbReference type="SUPFAM" id="SSF56784">
    <property type="entry name" value="HAD-like"/>
    <property type="match status" value="1"/>
</dbReference>
<feature type="domain" description="FCP1 homology" evidence="7">
    <location>
        <begin position="48"/>
        <end position="177"/>
    </location>
</feature>
<evidence type="ECO:0000256" key="5">
    <source>
        <dbReference type="ARBA" id="ARBA00047761"/>
    </source>
</evidence>
<dbReference type="GO" id="GO:0005634">
    <property type="term" value="C:nucleus"/>
    <property type="evidence" value="ECO:0007669"/>
    <property type="project" value="UniProtKB-SubCell"/>
</dbReference>
<evidence type="ECO:0000256" key="2">
    <source>
        <dbReference type="ARBA" id="ARBA00013081"/>
    </source>
</evidence>
<dbReference type="InterPro" id="IPR036412">
    <property type="entry name" value="HAD-like_sf"/>
</dbReference>
<dbReference type="SMART" id="SM00577">
    <property type="entry name" value="CPDc"/>
    <property type="match status" value="1"/>
</dbReference>
<evidence type="ECO:0000313" key="9">
    <source>
        <dbReference type="Proteomes" id="UP001428341"/>
    </source>
</evidence>
<dbReference type="CDD" id="cd07521">
    <property type="entry name" value="HAD_FCP1-like"/>
    <property type="match status" value="1"/>
</dbReference>
<keyword evidence="3" id="KW-0378">Hydrolase</keyword>
<dbReference type="InterPro" id="IPR004274">
    <property type="entry name" value="FCP1_dom"/>
</dbReference>
<dbReference type="PROSITE" id="PS50969">
    <property type="entry name" value="FCP1"/>
    <property type="match status" value="1"/>
</dbReference>
<evidence type="ECO:0000256" key="3">
    <source>
        <dbReference type="ARBA" id="ARBA00022801"/>
    </source>
</evidence>
<evidence type="ECO:0000256" key="4">
    <source>
        <dbReference type="ARBA" id="ARBA00023242"/>
    </source>
</evidence>
<accession>A0AAP0LLF5</accession>
<dbReference type="AlphaFoldDB" id="A0AAP0LLF5"/>
<evidence type="ECO:0000256" key="6">
    <source>
        <dbReference type="ARBA" id="ARBA00048336"/>
    </source>
</evidence>
<protein>
    <recommendedName>
        <fullName evidence="2">protein-serine/threonine phosphatase</fullName>
        <ecNumber evidence="2">3.1.3.16</ecNumber>
    </recommendedName>
</protein>
<proteinExistence type="predicted"/>
<evidence type="ECO:0000259" key="7">
    <source>
        <dbReference type="PROSITE" id="PS50969"/>
    </source>
</evidence>
<dbReference type="InterPro" id="IPR039189">
    <property type="entry name" value="Fcp1"/>
</dbReference>